<evidence type="ECO:0000313" key="2">
    <source>
        <dbReference type="Proteomes" id="UP000316968"/>
    </source>
</evidence>
<name>A0A4Y6UQX6_SACBS</name>
<organism evidence="1 2">
    <name type="scientific">Saccharibacillus brassicae</name>
    <dbReference type="NCBI Taxonomy" id="2583377"/>
    <lineage>
        <taxon>Bacteria</taxon>
        <taxon>Bacillati</taxon>
        <taxon>Bacillota</taxon>
        <taxon>Bacilli</taxon>
        <taxon>Bacillales</taxon>
        <taxon>Paenibacillaceae</taxon>
        <taxon>Saccharibacillus</taxon>
    </lineage>
</organism>
<dbReference type="Pfam" id="PF06949">
    <property type="entry name" value="DUF1292"/>
    <property type="match status" value="1"/>
</dbReference>
<gene>
    <name evidence="1" type="ORF">FFV09_03695</name>
</gene>
<dbReference type="InterPro" id="IPR009711">
    <property type="entry name" value="UPF0473"/>
</dbReference>
<evidence type="ECO:0000313" key="1">
    <source>
        <dbReference type="EMBL" id="QDH20043.1"/>
    </source>
</evidence>
<accession>A0A4Y6UQX6</accession>
<dbReference type="Proteomes" id="UP000316968">
    <property type="component" value="Chromosome"/>
</dbReference>
<reference evidence="1 2" key="1">
    <citation type="submission" date="2019-06" db="EMBL/GenBank/DDBJ databases">
        <title>Saccharibacillus brassicae sp. nov., an endophytic bacterium isolated from Chinese cabbage seeds (Brassica pekinensis).</title>
        <authorList>
            <person name="Jiang L."/>
            <person name="Lee J."/>
            <person name="Kim S.W."/>
        </authorList>
    </citation>
    <scope>NUCLEOTIDE SEQUENCE [LARGE SCALE GENOMIC DNA]</scope>
    <source>
        <strain evidence="2">KCTC 43072 / ATSA2</strain>
    </source>
</reference>
<dbReference type="EMBL" id="CP041217">
    <property type="protein sequence ID" value="QDH20043.1"/>
    <property type="molecule type" value="Genomic_DNA"/>
</dbReference>
<dbReference type="RefSeq" id="WP_141446429.1">
    <property type="nucleotide sequence ID" value="NZ_CBCSAZ010000001.1"/>
</dbReference>
<dbReference type="OrthoDB" id="2990381at2"/>
<dbReference type="KEGG" id="saca:FFV09_03695"/>
<sequence>MTEFSASQVVYTNKLEQVYGLEVELIDENAESVTYRILKEFEVGGGAYAVLQNETAGAEDDVQILKIETSPEGEVQLATIDDDDEWENVAELFDELTFPEEM</sequence>
<proteinExistence type="predicted"/>
<dbReference type="AlphaFoldDB" id="A0A4Y6UQX6"/>
<keyword evidence="2" id="KW-1185">Reference proteome</keyword>
<protein>
    <submittedName>
        <fullName evidence="1">DUF1292 domain-containing protein</fullName>
    </submittedName>
</protein>